<dbReference type="OrthoDB" id="412413at2759"/>
<evidence type="ECO:0000256" key="1">
    <source>
        <dbReference type="SAM" id="MobiDB-lite"/>
    </source>
</evidence>
<sequence>MGDSSACEYAQRSHLGVLLHGRAVFPGKLLVQAAAPPRTLLTAGLVIDDLVLLQRCLLADRPGAGLPASLGASQLQAALDAYKAAPLDFNPKKKTFADELQAMFWGVDCCGTLGLVRTAPAWYWPLVLITLRVVQLGLCARALKLEILLGSWLAVSAPTEAAVPCLLAVQGCAAWRAGHLAVLDLRASICPWIFRHRCFEHLASRNQGASSRAIAREFLRRSLQKGAWIRLLAPAAAHLREQQLLEPEAELPDDEVFSTHPVAVAAATVPVYACAWRKEYKARVRINVAELEAFLREEARIFERSSFVQCRYRLCLDLNNLAMASMQRAKNTASQSEIRRILRARLDVEVIDSWLKDRVFQPEQVAKLFVTALVEVLSWTPRLNKSTLSPAFSEIFRLSQADANALSQAWVDYVTHCRQDAGKKRTASPETLDISSGDEPAASSSKRTPTEAALKASARSFGIHVGSPVKVRGHWVDWSATQVKRSGADGIEVADKLEYGEQGFVVAFFGQDQIMTEMPNLFLRMARAGEGGGSTMKRPAAVMKRPSKASKRACSPDADAVAVAESDEDHAAVADDPGPAGVAVVDDSLALTVLGVFKTAATGQSYVQAKLSDGKKKLLVSIPKSMSEAHQDKIKVLHKLAQAKYAELDFDALKRLLLARRAEIL</sequence>
<dbReference type="AlphaFoldDB" id="A0A812SG59"/>
<accession>A0A812SG59</accession>
<comment type="caution">
    <text evidence="2">The sequence shown here is derived from an EMBL/GenBank/DDBJ whole genome shotgun (WGS) entry which is preliminary data.</text>
</comment>
<dbReference type="EMBL" id="CAJNIZ010024391">
    <property type="protein sequence ID" value="CAE7476771.1"/>
    <property type="molecule type" value="Genomic_DNA"/>
</dbReference>
<protein>
    <submittedName>
        <fullName evidence="2">Uncharacterized protein</fullName>
    </submittedName>
</protein>
<reference evidence="2" key="1">
    <citation type="submission" date="2021-02" db="EMBL/GenBank/DDBJ databases">
        <authorList>
            <person name="Dougan E. K."/>
            <person name="Rhodes N."/>
            <person name="Thang M."/>
            <person name="Chan C."/>
        </authorList>
    </citation>
    <scope>NUCLEOTIDE SEQUENCE</scope>
</reference>
<evidence type="ECO:0000313" key="2">
    <source>
        <dbReference type="EMBL" id="CAE7476771.1"/>
    </source>
</evidence>
<name>A0A812SG59_SYMPI</name>
<dbReference type="Proteomes" id="UP000649617">
    <property type="component" value="Unassembled WGS sequence"/>
</dbReference>
<proteinExistence type="predicted"/>
<keyword evidence="3" id="KW-1185">Reference proteome</keyword>
<feature type="region of interest" description="Disordered" evidence="1">
    <location>
        <begin position="422"/>
        <end position="451"/>
    </location>
</feature>
<organism evidence="2 3">
    <name type="scientific">Symbiodinium pilosum</name>
    <name type="common">Dinoflagellate</name>
    <dbReference type="NCBI Taxonomy" id="2952"/>
    <lineage>
        <taxon>Eukaryota</taxon>
        <taxon>Sar</taxon>
        <taxon>Alveolata</taxon>
        <taxon>Dinophyceae</taxon>
        <taxon>Suessiales</taxon>
        <taxon>Symbiodiniaceae</taxon>
        <taxon>Symbiodinium</taxon>
    </lineage>
</organism>
<evidence type="ECO:0000313" key="3">
    <source>
        <dbReference type="Proteomes" id="UP000649617"/>
    </source>
</evidence>
<gene>
    <name evidence="2" type="ORF">SPIL2461_LOCUS12135</name>
</gene>